<organism evidence="1 2">
    <name type="scientific">Acetanaerobacterium elongatum</name>
    <dbReference type="NCBI Taxonomy" id="258515"/>
    <lineage>
        <taxon>Bacteria</taxon>
        <taxon>Bacillati</taxon>
        <taxon>Bacillota</taxon>
        <taxon>Clostridia</taxon>
        <taxon>Eubacteriales</taxon>
        <taxon>Oscillospiraceae</taxon>
        <taxon>Acetanaerobacterium</taxon>
    </lineage>
</organism>
<protein>
    <submittedName>
        <fullName evidence="1">Uncharacterized protein</fullName>
    </submittedName>
</protein>
<accession>A0A1G9Z2H0</accession>
<dbReference type="Proteomes" id="UP000199182">
    <property type="component" value="Unassembled WGS sequence"/>
</dbReference>
<dbReference type="RefSeq" id="WP_092639469.1">
    <property type="nucleotide sequence ID" value="NZ_FNID01000012.1"/>
</dbReference>
<dbReference type="STRING" id="258515.SAMN05192585_11257"/>
<name>A0A1G9Z2H0_9FIRM</name>
<gene>
    <name evidence="1" type="ORF">SAMN05192585_11257</name>
</gene>
<keyword evidence="2" id="KW-1185">Reference proteome</keyword>
<proteinExistence type="predicted"/>
<dbReference type="EMBL" id="FNID01000012">
    <property type="protein sequence ID" value="SDN15125.1"/>
    <property type="molecule type" value="Genomic_DNA"/>
</dbReference>
<dbReference type="InterPro" id="IPR038667">
    <property type="entry name" value="XkdH-like_sf"/>
</dbReference>
<evidence type="ECO:0000313" key="2">
    <source>
        <dbReference type="Proteomes" id="UP000199182"/>
    </source>
</evidence>
<reference evidence="1 2" key="1">
    <citation type="submission" date="2016-10" db="EMBL/GenBank/DDBJ databases">
        <authorList>
            <person name="de Groot N.N."/>
        </authorList>
    </citation>
    <scope>NUCLEOTIDE SEQUENCE [LARGE SCALE GENOMIC DNA]</scope>
    <source>
        <strain evidence="1 2">CGMCC 1.5012</strain>
    </source>
</reference>
<sequence length="115" mass="12373">MNSAVELLAAARNDTCDIYRAIKNATGSITKNEEKLLCAGVRCRLSKTDVPSLSQSVAAASITAAYKVYFAPDQDVQAGDTLIVTRLGQTFECTAGEPFPYNLNKVVKVTVKKIT</sequence>
<dbReference type="Gene3D" id="2.40.10.370">
    <property type="entry name" value="Protein of unknown function DUF3599"/>
    <property type="match status" value="1"/>
</dbReference>
<evidence type="ECO:0000313" key="1">
    <source>
        <dbReference type="EMBL" id="SDN15125.1"/>
    </source>
</evidence>
<dbReference type="OrthoDB" id="2942871at2"/>
<dbReference type="AlphaFoldDB" id="A0A1G9Z2H0"/>